<reference evidence="1" key="1">
    <citation type="submission" date="2019-11" db="EMBL/GenBank/DDBJ databases">
        <authorList>
            <person name="Liu Y."/>
            <person name="Hou J."/>
            <person name="Li T.-Q."/>
            <person name="Guan C.-H."/>
            <person name="Wu X."/>
            <person name="Wu H.-Z."/>
            <person name="Ling F."/>
            <person name="Zhang R."/>
            <person name="Shi X.-G."/>
            <person name="Ren J.-P."/>
            <person name="Chen E.-F."/>
            <person name="Sun J.-M."/>
        </authorList>
    </citation>
    <scope>NUCLEOTIDE SEQUENCE</scope>
    <source>
        <strain evidence="1">Adult_tree_wgs_1</strain>
        <tissue evidence="1">Leaves</tissue>
    </source>
</reference>
<dbReference type="EMBL" id="WJXA01000012">
    <property type="protein sequence ID" value="KAF7123535.1"/>
    <property type="molecule type" value="Genomic_DNA"/>
</dbReference>
<evidence type="ECO:0000313" key="2">
    <source>
        <dbReference type="Proteomes" id="UP000626092"/>
    </source>
</evidence>
<protein>
    <submittedName>
        <fullName evidence="1">Uncharacterized protein</fullName>
    </submittedName>
</protein>
<gene>
    <name evidence="1" type="ORF">RHSIM_Rhsim12G0072900</name>
</gene>
<dbReference type="AlphaFoldDB" id="A0A834G2G7"/>
<accession>A0A834G2G7</accession>
<dbReference type="Proteomes" id="UP000626092">
    <property type="component" value="Unassembled WGS sequence"/>
</dbReference>
<dbReference type="OrthoDB" id="1801115at2759"/>
<evidence type="ECO:0000313" key="1">
    <source>
        <dbReference type="EMBL" id="KAF7123535.1"/>
    </source>
</evidence>
<proteinExistence type="predicted"/>
<sequence>MLSLQAEFPANTNILYVDLPSAELIASRKSETSLPGMVFNTKKPIVDQFGIQHQYVPRTFDGWLQSLCYIRKPSLVSNLFDFGYVNNFAAIPLVKGSINMLILLIDPESDTYSACLVICSLYWYVHLMIINCTRA</sequence>
<name>A0A834G2G7_RHOSS</name>
<keyword evidence="2" id="KW-1185">Reference proteome</keyword>
<organism evidence="1 2">
    <name type="scientific">Rhododendron simsii</name>
    <name type="common">Sims's rhododendron</name>
    <dbReference type="NCBI Taxonomy" id="118357"/>
    <lineage>
        <taxon>Eukaryota</taxon>
        <taxon>Viridiplantae</taxon>
        <taxon>Streptophyta</taxon>
        <taxon>Embryophyta</taxon>
        <taxon>Tracheophyta</taxon>
        <taxon>Spermatophyta</taxon>
        <taxon>Magnoliopsida</taxon>
        <taxon>eudicotyledons</taxon>
        <taxon>Gunneridae</taxon>
        <taxon>Pentapetalae</taxon>
        <taxon>asterids</taxon>
        <taxon>Ericales</taxon>
        <taxon>Ericaceae</taxon>
        <taxon>Ericoideae</taxon>
        <taxon>Rhodoreae</taxon>
        <taxon>Rhododendron</taxon>
    </lineage>
</organism>
<comment type="caution">
    <text evidence="1">The sequence shown here is derived from an EMBL/GenBank/DDBJ whole genome shotgun (WGS) entry which is preliminary data.</text>
</comment>